<organism evidence="1 2">
    <name type="scientific">Prevotella veroralis F0319</name>
    <dbReference type="NCBI Taxonomy" id="649761"/>
    <lineage>
        <taxon>Bacteria</taxon>
        <taxon>Pseudomonadati</taxon>
        <taxon>Bacteroidota</taxon>
        <taxon>Bacteroidia</taxon>
        <taxon>Bacteroidales</taxon>
        <taxon>Prevotellaceae</taxon>
        <taxon>Prevotella</taxon>
    </lineage>
</organism>
<dbReference type="EMBL" id="ACVA01000031">
    <property type="protein sequence ID" value="EEX18803.1"/>
    <property type="molecule type" value="Genomic_DNA"/>
</dbReference>
<dbReference type="AlphaFoldDB" id="C9MP00"/>
<reference evidence="1 2" key="1">
    <citation type="submission" date="2009-09" db="EMBL/GenBank/DDBJ databases">
        <authorList>
            <person name="Weinstock G."/>
            <person name="Sodergren E."/>
            <person name="Clifton S."/>
            <person name="Fulton L."/>
            <person name="Fulton B."/>
            <person name="Courtney L."/>
            <person name="Fronick C."/>
            <person name="Harrison M."/>
            <person name="Strong C."/>
            <person name="Farmer C."/>
            <person name="Delahaunty K."/>
            <person name="Markovic C."/>
            <person name="Hall O."/>
            <person name="Minx P."/>
            <person name="Tomlinson C."/>
            <person name="Mitreva M."/>
            <person name="Nelson J."/>
            <person name="Hou S."/>
            <person name="Wollam A."/>
            <person name="Pepin K.H."/>
            <person name="Johnson M."/>
            <person name="Bhonagiri V."/>
            <person name="Nash W.E."/>
            <person name="Warren W."/>
            <person name="Chinwalla A."/>
            <person name="Mardis E.R."/>
            <person name="Wilson R.K."/>
        </authorList>
    </citation>
    <scope>NUCLEOTIDE SEQUENCE [LARGE SCALE GENOMIC DNA]</scope>
    <source>
        <strain evidence="1 2">F0319</strain>
    </source>
</reference>
<evidence type="ECO:0000313" key="1">
    <source>
        <dbReference type="EMBL" id="EEX18803.1"/>
    </source>
</evidence>
<proteinExistence type="predicted"/>
<evidence type="ECO:0000313" key="2">
    <source>
        <dbReference type="Proteomes" id="UP000003327"/>
    </source>
</evidence>
<accession>C9MP00</accession>
<sequence length="68" mass="7645">MHTMIVHKVGTDALGCPHKRTYFTKREGGSSGQTRVSVPTVNRDFQTRDIVLVFNEGVSSHQRNAFLQ</sequence>
<protein>
    <submittedName>
        <fullName evidence="1">Uncharacterized protein</fullName>
    </submittedName>
</protein>
<comment type="caution">
    <text evidence="1">The sequence shown here is derived from an EMBL/GenBank/DDBJ whole genome shotgun (WGS) entry which is preliminary data.</text>
</comment>
<dbReference type="Proteomes" id="UP000003327">
    <property type="component" value="Unassembled WGS sequence"/>
</dbReference>
<dbReference type="HOGENOM" id="CLU_2790550_0_0_10"/>
<name>C9MP00_9BACT</name>
<gene>
    <name evidence="1" type="ORF">HMPREF0973_01338</name>
</gene>
<keyword evidence="2" id="KW-1185">Reference proteome</keyword>